<dbReference type="PANTHER" id="PTHR12682:SF11">
    <property type="entry name" value="PROTEIN ARCHEASE"/>
    <property type="match status" value="1"/>
</dbReference>
<evidence type="ECO:0000256" key="2">
    <source>
        <dbReference type="ARBA" id="ARBA00022694"/>
    </source>
</evidence>
<dbReference type="EMBL" id="LBVL01000001">
    <property type="protein sequence ID" value="KKQ86262.1"/>
    <property type="molecule type" value="Genomic_DNA"/>
</dbReference>
<dbReference type="Pfam" id="PF01951">
    <property type="entry name" value="Archease"/>
    <property type="match status" value="1"/>
</dbReference>
<dbReference type="InterPro" id="IPR023572">
    <property type="entry name" value="Archease_dom"/>
</dbReference>
<keyword evidence="4" id="KW-0106">Calcium</keyword>
<dbReference type="InterPro" id="IPR036820">
    <property type="entry name" value="Archease_dom_sf"/>
</dbReference>
<dbReference type="STRING" id="1618570.UT08_C0001G0128"/>
<dbReference type="GO" id="GO:0046872">
    <property type="term" value="F:metal ion binding"/>
    <property type="evidence" value="ECO:0007669"/>
    <property type="project" value="UniProtKB-KW"/>
</dbReference>
<sequence>MQRAKLRKNYKFLPDIATADLAYEAFGKNPSELFENAGIALESVMVDLTTITAQSIKEINIKRNSLGNLLTSFLEELVFLKDTEQILFSTILCDVNKQGKSWTLNCKLGGEKIDRQKHKLGVDVKAVTKHLFKIEKLPSKILHCQVVLDI</sequence>
<evidence type="ECO:0000256" key="3">
    <source>
        <dbReference type="ARBA" id="ARBA00022723"/>
    </source>
</evidence>
<dbReference type="InterPro" id="IPR002804">
    <property type="entry name" value="Archease"/>
</dbReference>
<dbReference type="PANTHER" id="PTHR12682">
    <property type="entry name" value="ARCHEASE"/>
    <property type="match status" value="1"/>
</dbReference>
<evidence type="ECO:0000313" key="6">
    <source>
        <dbReference type="EMBL" id="KKQ86262.1"/>
    </source>
</evidence>
<keyword evidence="3" id="KW-0479">Metal-binding</keyword>
<name>A0A0G0L5F3_9BACT</name>
<reference evidence="6 7" key="1">
    <citation type="journal article" date="2015" name="Nature">
        <title>rRNA introns, odd ribosomes, and small enigmatic genomes across a large radiation of phyla.</title>
        <authorList>
            <person name="Brown C.T."/>
            <person name="Hug L.A."/>
            <person name="Thomas B.C."/>
            <person name="Sharon I."/>
            <person name="Castelle C.J."/>
            <person name="Singh A."/>
            <person name="Wilkins M.J."/>
            <person name="Williams K.H."/>
            <person name="Banfield J.F."/>
        </authorList>
    </citation>
    <scope>NUCLEOTIDE SEQUENCE [LARGE SCALE GENOMIC DNA]</scope>
</reference>
<comment type="similarity">
    <text evidence="1">Belongs to the archease family.</text>
</comment>
<dbReference type="Gene3D" id="3.55.10.10">
    <property type="entry name" value="Archease domain"/>
    <property type="match status" value="1"/>
</dbReference>
<gene>
    <name evidence="6" type="ORF">UT08_C0001G0128</name>
</gene>
<accession>A0A0G0L5F3</accession>
<evidence type="ECO:0000256" key="1">
    <source>
        <dbReference type="ARBA" id="ARBA00007963"/>
    </source>
</evidence>
<comment type="caution">
    <text evidence="6">The sequence shown here is derived from an EMBL/GenBank/DDBJ whole genome shotgun (WGS) entry which is preliminary data.</text>
</comment>
<dbReference type="AlphaFoldDB" id="A0A0G0L5F3"/>
<protein>
    <recommendedName>
        <fullName evidence="5">Archease domain-containing protein</fullName>
    </recommendedName>
</protein>
<organism evidence="6 7">
    <name type="scientific">Candidatus Woesebacteria bacterium GW2011_GWB1_38_8</name>
    <dbReference type="NCBI Taxonomy" id="1618570"/>
    <lineage>
        <taxon>Bacteria</taxon>
        <taxon>Candidatus Woeseibacteriota</taxon>
    </lineage>
</organism>
<dbReference type="GO" id="GO:0008033">
    <property type="term" value="P:tRNA processing"/>
    <property type="evidence" value="ECO:0007669"/>
    <property type="project" value="UniProtKB-KW"/>
</dbReference>
<keyword evidence="2" id="KW-0819">tRNA processing</keyword>
<feature type="domain" description="Archease" evidence="5">
    <location>
        <begin position="10"/>
        <end position="150"/>
    </location>
</feature>
<evidence type="ECO:0000313" key="7">
    <source>
        <dbReference type="Proteomes" id="UP000034081"/>
    </source>
</evidence>
<evidence type="ECO:0000256" key="4">
    <source>
        <dbReference type="ARBA" id="ARBA00022837"/>
    </source>
</evidence>
<dbReference type="Proteomes" id="UP000034081">
    <property type="component" value="Unassembled WGS sequence"/>
</dbReference>
<dbReference type="SUPFAM" id="SSF69819">
    <property type="entry name" value="MTH1598-like"/>
    <property type="match status" value="1"/>
</dbReference>
<proteinExistence type="inferred from homology"/>
<evidence type="ECO:0000259" key="5">
    <source>
        <dbReference type="Pfam" id="PF01951"/>
    </source>
</evidence>